<feature type="domain" description="Ferrous iron transporter FeoA-like" evidence="2">
    <location>
        <begin position="3"/>
        <end position="75"/>
    </location>
</feature>
<dbReference type="EMBL" id="CP036271">
    <property type="protein sequence ID" value="QDT53824.1"/>
    <property type="molecule type" value="Genomic_DNA"/>
</dbReference>
<dbReference type="PANTHER" id="PTHR42954:SF2">
    <property type="entry name" value="FE(2+) TRANSPORT PROTEIN A"/>
    <property type="match status" value="1"/>
</dbReference>
<dbReference type="AlphaFoldDB" id="A0A517SCH9"/>
<dbReference type="SUPFAM" id="SSF50037">
    <property type="entry name" value="C-terminal domain of transcriptional repressors"/>
    <property type="match status" value="1"/>
</dbReference>
<evidence type="ECO:0000256" key="1">
    <source>
        <dbReference type="ARBA" id="ARBA00023004"/>
    </source>
</evidence>
<name>A0A517SCH9_9PLAN</name>
<dbReference type="Gene3D" id="2.30.30.90">
    <property type="match status" value="1"/>
</dbReference>
<dbReference type="InterPro" id="IPR008988">
    <property type="entry name" value="Transcriptional_repressor_C"/>
</dbReference>
<dbReference type="InterPro" id="IPR007167">
    <property type="entry name" value="Fe-transptr_FeoA-like"/>
</dbReference>
<dbReference type="RefSeq" id="WP_145029345.1">
    <property type="nucleotide sequence ID" value="NZ_CP036271.1"/>
</dbReference>
<accession>A0A517SCH9</accession>
<dbReference type="GO" id="GO:0046914">
    <property type="term" value="F:transition metal ion binding"/>
    <property type="evidence" value="ECO:0007669"/>
    <property type="project" value="InterPro"/>
</dbReference>
<keyword evidence="1" id="KW-0408">Iron</keyword>
<sequence length="76" mass="7956">MTTTLDQLPIGNTARVAQISGDDGVSIRLMEMGLIDGVAVKVVGAAPFGGPREYLVRGFRLSLRSSEASRVAVAPL</sequence>
<protein>
    <submittedName>
        <fullName evidence="3">FeoA domain protein</fullName>
    </submittedName>
</protein>
<evidence type="ECO:0000313" key="4">
    <source>
        <dbReference type="Proteomes" id="UP000315700"/>
    </source>
</evidence>
<dbReference type="OrthoDB" id="9811076at2"/>
<proteinExistence type="predicted"/>
<gene>
    <name evidence="3" type="ORF">Pan44_18480</name>
</gene>
<dbReference type="InParanoid" id="A0A517SCH9"/>
<dbReference type="InterPro" id="IPR038157">
    <property type="entry name" value="FeoA_core_dom"/>
</dbReference>
<dbReference type="InterPro" id="IPR052713">
    <property type="entry name" value="FeoA"/>
</dbReference>
<keyword evidence="4" id="KW-1185">Reference proteome</keyword>
<dbReference type="Proteomes" id="UP000315700">
    <property type="component" value="Chromosome"/>
</dbReference>
<evidence type="ECO:0000259" key="2">
    <source>
        <dbReference type="SMART" id="SM00899"/>
    </source>
</evidence>
<organism evidence="3 4">
    <name type="scientific">Caulifigura coniformis</name>
    <dbReference type="NCBI Taxonomy" id="2527983"/>
    <lineage>
        <taxon>Bacteria</taxon>
        <taxon>Pseudomonadati</taxon>
        <taxon>Planctomycetota</taxon>
        <taxon>Planctomycetia</taxon>
        <taxon>Planctomycetales</taxon>
        <taxon>Planctomycetaceae</taxon>
        <taxon>Caulifigura</taxon>
    </lineage>
</organism>
<dbReference type="KEGG" id="ccos:Pan44_18480"/>
<reference evidence="3 4" key="1">
    <citation type="submission" date="2019-02" db="EMBL/GenBank/DDBJ databases">
        <title>Deep-cultivation of Planctomycetes and their phenomic and genomic characterization uncovers novel biology.</title>
        <authorList>
            <person name="Wiegand S."/>
            <person name="Jogler M."/>
            <person name="Boedeker C."/>
            <person name="Pinto D."/>
            <person name="Vollmers J."/>
            <person name="Rivas-Marin E."/>
            <person name="Kohn T."/>
            <person name="Peeters S.H."/>
            <person name="Heuer A."/>
            <person name="Rast P."/>
            <person name="Oberbeckmann S."/>
            <person name="Bunk B."/>
            <person name="Jeske O."/>
            <person name="Meyerdierks A."/>
            <person name="Storesund J.E."/>
            <person name="Kallscheuer N."/>
            <person name="Luecker S."/>
            <person name="Lage O.M."/>
            <person name="Pohl T."/>
            <person name="Merkel B.J."/>
            <person name="Hornburger P."/>
            <person name="Mueller R.-W."/>
            <person name="Bruemmer F."/>
            <person name="Labrenz M."/>
            <person name="Spormann A.M."/>
            <person name="Op den Camp H."/>
            <person name="Overmann J."/>
            <person name="Amann R."/>
            <person name="Jetten M.S.M."/>
            <person name="Mascher T."/>
            <person name="Medema M.H."/>
            <person name="Devos D.P."/>
            <person name="Kaster A.-K."/>
            <person name="Ovreas L."/>
            <person name="Rohde M."/>
            <person name="Galperin M.Y."/>
            <person name="Jogler C."/>
        </authorList>
    </citation>
    <scope>NUCLEOTIDE SEQUENCE [LARGE SCALE GENOMIC DNA]</scope>
    <source>
        <strain evidence="3 4">Pan44</strain>
    </source>
</reference>
<dbReference type="PANTHER" id="PTHR42954">
    <property type="entry name" value="FE(2+) TRANSPORT PROTEIN A"/>
    <property type="match status" value="1"/>
</dbReference>
<dbReference type="Pfam" id="PF04023">
    <property type="entry name" value="FeoA"/>
    <property type="match status" value="1"/>
</dbReference>
<dbReference type="SMART" id="SM00899">
    <property type="entry name" value="FeoA"/>
    <property type="match status" value="1"/>
</dbReference>
<evidence type="ECO:0000313" key="3">
    <source>
        <dbReference type="EMBL" id="QDT53824.1"/>
    </source>
</evidence>